<dbReference type="GO" id="GO:0006865">
    <property type="term" value="P:amino acid transport"/>
    <property type="evidence" value="ECO:0007669"/>
    <property type="project" value="TreeGrafter"/>
</dbReference>
<evidence type="ECO:0000313" key="9">
    <source>
        <dbReference type="EMBL" id="KAH3692540.1"/>
    </source>
</evidence>
<keyword evidence="10" id="KW-1185">Reference proteome</keyword>
<evidence type="ECO:0000313" key="10">
    <source>
        <dbReference type="Proteomes" id="UP000828390"/>
    </source>
</evidence>
<evidence type="ECO:0000256" key="3">
    <source>
        <dbReference type="ARBA" id="ARBA00022692"/>
    </source>
</evidence>
<dbReference type="PRINTS" id="PR00176">
    <property type="entry name" value="NANEUSMPORT"/>
</dbReference>
<evidence type="ECO:0000256" key="2">
    <source>
        <dbReference type="ARBA" id="ARBA00022448"/>
    </source>
</evidence>
<dbReference type="PANTHER" id="PTHR11616">
    <property type="entry name" value="SODIUM/CHLORIDE DEPENDENT TRANSPORTER"/>
    <property type="match status" value="1"/>
</dbReference>
<dbReference type="AlphaFoldDB" id="A0A9D4BEW5"/>
<reference evidence="9" key="2">
    <citation type="submission" date="2020-11" db="EMBL/GenBank/DDBJ databases">
        <authorList>
            <person name="McCartney M.A."/>
            <person name="Auch B."/>
            <person name="Kono T."/>
            <person name="Mallez S."/>
            <person name="Becker A."/>
            <person name="Gohl D.M."/>
            <person name="Silverstein K.A.T."/>
            <person name="Koren S."/>
            <person name="Bechman K.B."/>
            <person name="Herman A."/>
            <person name="Abrahante J.E."/>
            <person name="Garbe J."/>
        </authorList>
    </citation>
    <scope>NUCLEOTIDE SEQUENCE</scope>
    <source>
        <strain evidence="9">Duluth1</strain>
        <tissue evidence="9">Whole animal</tissue>
    </source>
</reference>
<feature type="binding site" evidence="6">
    <location>
        <position position="336"/>
    </location>
    <ligand>
        <name>Na(+)</name>
        <dbReference type="ChEBI" id="CHEBI:29101"/>
        <label>1</label>
    </ligand>
</feature>
<keyword evidence="4 8" id="KW-1133">Transmembrane helix</keyword>
<comment type="subcellular location">
    <subcellularLocation>
        <location evidence="1">Membrane</location>
        <topology evidence="1">Multi-pass membrane protein</topology>
    </subcellularLocation>
</comment>
<keyword evidence="3 8" id="KW-0812">Transmembrane</keyword>
<dbReference type="Pfam" id="PF00209">
    <property type="entry name" value="SNF"/>
    <property type="match status" value="1"/>
</dbReference>
<feature type="transmembrane region" description="Helical" evidence="8">
    <location>
        <begin position="181"/>
        <end position="206"/>
    </location>
</feature>
<sequence>MVLDALYEKSVALAKEFGVDPSLHGSFASGIRLTATSRARTIQCSISHTNQDDLVQEISTEFQSDLEVYDVTFARECRRWKAKWQISSPEPFKTLESALNPQRKIPTPMFEDVFSFCSACKYRQQQRRVEFTRRDVVYFTATFPYIVLIIFFVRGVTLRGAVDGLAHMYTPKLERLLEPRVWLDAATQIFFSFGLGFGGLISFSSYNNIHNNCQRDTILISLTNWFTAIFASSVVFAVLGFKATLMMENCVEHNFLMWQETFPTMANISQEVWQTTYAVNLTAEVQNVWNCSLAKFLDEAASGTGLAFIIFTQAIVEFGPSAPFWSIIFFMMLLSLGMGSEFGTIEGFTASIYDLEPLPFITRRKWLVSAIICGSSFLIGLLFVLGSGSYWVALFDQFSASFPLLLIAMMECVTIGWIYGVNKFGDDIEFMIGSQPNIYWKIIWKFVAPIMVAGLLVATLISYFIEPLKYEAYDALTATMIPRDYPWYGVVIAFILVLSSVGCIPVIAILRRLKILNWNYAKQIQAEEKGYTQSTAKFLRSATSVDDDNDGRSGEEAIVRPYTDNPDVRKHSTQDGAVTFTFKE</sequence>
<name>A0A9D4BEW5_DREPO</name>
<evidence type="ECO:0000256" key="6">
    <source>
        <dbReference type="PIRSR" id="PIRSR600175-1"/>
    </source>
</evidence>
<dbReference type="InterPro" id="IPR000175">
    <property type="entry name" value="Na/ntran_symport"/>
</dbReference>
<accession>A0A9D4BEW5</accession>
<keyword evidence="6" id="KW-0479">Metal-binding</keyword>
<feature type="transmembrane region" description="Helical" evidence="8">
    <location>
        <begin position="324"/>
        <end position="345"/>
    </location>
</feature>
<feature type="binding site" evidence="6">
    <location>
        <position position="340"/>
    </location>
    <ligand>
        <name>Na(+)</name>
        <dbReference type="ChEBI" id="CHEBI:29101"/>
        <label>1</label>
    </ligand>
</feature>
<evidence type="ECO:0000256" key="5">
    <source>
        <dbReference type="ARBA" id="ARBA00023136"/>
    </source>
</evidence>
<keyword evidence="2" id="KW-0813">Transport</keyword>
<feature type="binding site" evidence="6">
    <location>
        <position position="192"/>
    </location>
    <ligand>
        <name>Na(+)</name>
        <dbReference type="ChEBI" id="CHEBI:29101"/>
        <label>1</label>
    </ligand>
</feature>
<dbReference type="GO" id="GO:0046872">
    <property type="term" value="F:metal ion binding"/>
    <property type="evidence" value="ECO:0007669"/>
    <property type="project" value="UniProtKB-KW"/>
</dbReference>
<dbReference type="PROSITE" id="PS50267">
    <property type="entry name" value="NA_NEUROTRAN_SYMP_3"/>
    <property type="match status" value="1"/>
</dbReference>
<keyword evidence="5 8" id="KW-0472">Membrane</keyword>
<reference evidence="9" key="1">
    <citation type="journal article" date="2019" name="bioRxiv">
        <title>The Genome of the Zebra Mussel, Dreissena polymorpha: A Resource for Invasive Species Research.</title>
        <authorList>
            <person name="McCartney M.A."/>
            <person name="Auch B."/>
            <person name="Kono T."/>
            <person name="Mallez S."/>
            <person name="Zhang Y."/>
            <person name="Obille A."/>
            <person name="Becker A."/>
            <person name="Abrahante J.E."/>
            <person name="Garbe J."/>
            <person name="Badalamenti J.P."/>
            <person name="Herman A."/>
            <person name="Mangelson H."/>
            <person name="Liachko I."/>
            <person name="Sullivan S."/>
            <person name="Sone E.D."/>
            <person name="Koren S."/>
            <person name="Silverstein K.A.T."/>
            <person name="Beckman K.B."/>
            <person name="Gohl D.M."/>
        </authorList>
    </citation>
    <scope>NUCLEOTIDE SEQUENCE</scope>
    <source>
        <strain evidence="9">Duluth1</strain>
        <tissue evidence="9">Whole animal</tissue>
    </source>
</reference>
<dbReference type="EMBL" id="JAIWYP010000021">
    <property type="protein sequence ID" value="KAH3692540.1"/>
    <property type="molecule type" value="Genomic_DNA"/>
</dbReference>
<organism evidence="9 10">
    <name type="scientific">Dreissena polymorpha</name>
    <name type="common">Zebra mussel</name>
    <name type="synonym">Mytilus polymorpha</name>
    <dbReference type="NCBI Taxonomy" id="45954"/>
    <lineage>
        <taxon>Eukaryota</taxon>
        <taxon>Metazoa</taxon>
        <taxon>Spiralia</taxon>
        <taxon>Lophotrochozoa</taxon>
        <taxon>Mollusca</taxon>
        <taxon>Bivalvia</taxon>
        <taxon>Autobranchia</taxon>
        <taxon>Heteroconchia</taxon>
        <taxon>Euheterodonta</taxon>
        <taxon>Imparidentia</taxon>
        <taxon>Neoheterodontei</taxon>
        <taxon>Myida</taxon>
        <taxon>Dreissenoidea</taxon>
        <taxon>Dreissenidae</taxon>
        <taxon>Dreissena</taxon>
    </lineage>
</organism>
<dbReference type="InterPro" id="IPR037272">
    <property type="entry name" value="SNS_sf"/>
</dbReference>
<dbReference type="SUPFAM" id="SSF161070">
    <property type="entry name" value="SNF-like"/>
    <property type="match status" value="1"/>
</dbReference>
<evidence type="ECO:0000256" key="8">
    <source>
        <dbReference type="SAM" id="Phobius"/>
    </source>
</evidence>
<gene>
    <name evidence="9" type="ORF">DPMN_193089</name>
</gene>
<feature type="transmembrane region" description="Helical" evidence="8">
    <location>
        <begin position="398"/>
        <end position="421"/>
    </location>
</feature>
<feature type="transmembrane region" description="Helical" evidence="8">
    <location>
        <begin position="442"/>
        <end position="465"/>
    </location>
</feature>
<proteinExistence type="predicted"/>
<feature type="region of interest" description="Disordered" evidence="7">
    <location>
        <begin position="542"/>
        <end position="570"/>
    </location>
</feature>
<dbReference type="PANTHER" id="PTHR11616:SF182">
    <property type="entry name" value="TRANSPORTER"/>
    <property type="match status" value="1"/>
</dbReference>
<feature type="transmembrane region" description="Helical" evidence="8">
    <location>
        <begin position="366"/>
        <end position="392"/>
    </location>
</feature>
<dbReference type="GO" id="GO:0005886">
    <property type="term" value="C:plasma membrane"/>
    <property type="evidence" value="ECO:0007669"/>
    <property type="project" value="TreeGrafter"/>
</dbReference>
<feature type="transmembrane region" description="Helical" evidence="8">
    <location>
        <begin position="485"/>
        <end position="510"/>
    </location>
</feature>
<evidence type="ECO:0000256" key="4">
    <source>
        <dbReference type="ARBA" id="ARBA00022989"/>
    </source>
</evidence>
<feature type="transmembrane region" description="Helical" evidence="8">
    <location>
        <begin position="136"/>
        <end position="161"/>
    </location>
</feature>
<feature type="transmembrane region" description="Helical" evidence="8">
    <location>
        <begin position="218"/>
        <end position="239"/>
    </location>
</feature>
<evidence type="ECO:0000256" key="7">
    <source>
        <dbReference type="SAM" id="MobiDB-lite"/>
    </source>
</evidence>
<dbReference type="Proteomes" id="UP000828390">
    <property type="component" value="Unassembled WGS sequence"/>
</dbReference>
<evidence type="ECO:0000256" key="1">
    <source>
        <dbReference type="ARBA" id="ARBA00004141"/>
    </source>
</evidence>
<dbReference type="GO" id="GO:0035725">
    <property type="term" value="P:sodium ion transmembrane transport"/>
    <property type="evidence" value="ECO:0007669"/>
    <property type="project" value="TreeGrafter"/>
</dbReference>
<protein>
    <submittedName>
        <fullName evidence="9">Uncharacterized protein</fullName>
    </submittedName>
</protein>
<feature type="binding site" evidence="6">
    <location>
        <position position="224"/>
    </location>
    <ligand>
        <name>Na(+)</name>
        <dbReference type="ChEBI" id="CHEBI:29101"/>
        <label>1</label>
    </ligand>
</feature>
<keyword evidence="6" id="KW-0915">Sodium</keyword>
<comment type="caution">
    <text evidence="9">The sequence shown here is derived from an EMBL/GenBank/DDBJ whole genome shotgun (WGS) entry which is preliminary data.</text>
</comment>